<comment type="caution">
    <text evidence="2">The sequence shown here is derived from an EMBL/GenBank/DDBJ whole genome shotgun (WGS) entry which is preliminary data.</text>
</comment>
<feature type="compositionally biased region" description="Pro residues" evidence="1">
    <location>
        <begin position="99"/>
        <end position="109"/>
    </location>
</feature>
<name>A0A4Q4MHZ2_ALTAL</name>
<organism evidence="2 3">
    <name type="scientific">Alternaria alternata</name>
    <name type="common">Alternaria rot fungus</name>
    <name type="synonym">Torula alternata</name>
    <dbReference type="NCBI Taxonomy" id="5599"/>
    <lineage>
        <taxon>Eukaryota</taxon>
        <taxon>Fungi</taxon>
        <taxon>Dikarya</taxon>
        <taxon>Ascomycota</taxon>
        <taxon>Pezizomycotina</taxon>
        <taxon>Dothideomycetes</taxon>
        <taxon>Pleosporomycetidae</taxon>
        <taxon>Pleosporales</taxon>
        <taxon>Pleosporineae</taxon>
        <taxon>Pleosporaceae</taxon>
        <taxon>Alternaria</taxon>
        <taxon>Alternaria sect. Alternaria</taxon>
        <taxon>Alternaria alternata complex</taxon>
    </lineage>
</organism>
<sequence>MDKECVFTSVSGQDQAFVPAHTVLRGVVQPPPMYGAHGQPLPPASHGVPSGQLSRQSQSPLSSAAGPCPVHYDYGPLSACSDNASRDALADRKRLHPGPHTPTLPPPHPGSASQAPHQGNGEGYACPEPPSVIPAASTANTPTHYSSAPPPAQPYYTARPPSQASPQSACHYEPSCTSSSPDSQAPTLPGISLMPYYAAPPQPNGALQPPPACSDGRTLPPSTSTPPPRPSMRINDLVSDNGPSRNSIDSSMVNMLNRRPM</sequence>
<feature type="compositionally biased region" description="Polar residues" evidence="1">
    <location>
        <begin position="241"/>
        <end position="254"/>
    </location>
</feature>
<feature type="compositionally biased region" description="Polar residues" evidence="1">
    <location>
        <begin position="175"/>
        <end position="186"/>
    </location>
</feature>
<dbReference type="EMBL" id="PDXD01000298">
    <property type="protein sequence ID" value="RYN51034.1"/>
    <property type="molecule type" value="Genomic_DNA"/>
</dbReference>
<feature type="compositionally biased region" description="Pro residues" evidence="1">
    <location>
        <begin position="198"/>
        <end position="212"/>
    </location>
</feature>
<gene>
    <name evidence="2" type="ORF">AA0117_g13399</name>
</gene>
<dbReference type="Proteomes" id="UP000291422">
    <property type="component" value="Unassembled WGS sequence"/>
</dbReference>
<dbReference type="AlphaFoldDB" id="A0A4Q4MHZ2"/>
<evidence type="ECO:0000313" key="2">
    <source>
        <dbReference type="EMBL" id="RYN51034.1"/>
    </source>
</evidence>
<proteinExistence type="predicted"/>
<evidence type="ECO:0000313" key="3">
    <source>
        <dbReference type="Proteomes" id="UP000291422"/>
    </source>
</evidence>
<dbReference type="VEuPathDB" id="FungiDB:CC77DRAFT_1057208"/>
<evidence type="ECO:0000256" key="1">
    <source>
        <dbReference type="SAM" id="MobiDB-lite"/>
    </source>
</evidence>
<reference evidence="3" key="1">
    <citation type="journal article" date="2019" name="bioRxiv">
        <title>Genomics, evolutionary history and diagnostics of the Alternaria alternata species group including apple and Asian pear pathotypes.</title>
        <authorList>
            <person name="Armitage A.D."/>
            <person name="Cockerton H.M."/>
            <person name="Sreenivasaprasad S."/>
            <person name="Woodhall J.W."/>
            <person name="Lane C.R."/>
            <person name="Harrison R.J."/>
            <person name="Clarkson J.P."/>
        </authorList>
    </citation>
    <scope>NUCLEOTIDE SEQUENCE [LARGE SCALE GENOMIC DNA]</scope>
    <source>
        <strain evidence="3">FERA 1177</strain>
    </source>
</reference>
<protein>
    <submittedName>
        <fullName evidence="2">Uncharacterized protein</fullName>
    </submittedName>
</protein>
<feature type="compositionally biased region" description="Low complexity" evidence="1">
    <location>
        <begin position="49"/>
        <end position="63"/>
    </location>
</feature>
<accession>A0A4Q4MHZ2</accession>
<feature type="region of interest" description="Disordered" evidence="1">
    <location>
        <begin position="93"/>
        <end position="261"/>
    </location>
</feature>
<feature type="region of interest" description="Disordered" evidence="1">
    <location>
        <begin position="29"/>
        <end position="67"/>
    </location>
</feature>